<evidence type="ECO:0000256" key="4">
    <source>
        <dbReference type="ARBA" id="ARBA00018517"/>
    </source>
</evidence>
<dbReference type="PANTHER" id="PTHR14741">
    <property type="entry name" value="S-ADENOSYLMETHIONINE-DEPENDENT METHYLTRANSFERASE RELATED"/>
    <property type="match status" value="1"/>
</dbReference>
<evidence type="ECO:0000256" key="8">
    <source>
        <dbReference type="ARBA" id="ARBA00022679"/>
    </source>
</evidence>
<evidence type="ECO:0000256" key="6">
    <source>
        <dbReference type="ARBA" id="ARBA00022553"/>
    </source>
</evidence>
<dbReference type="GO" id="GO:0005730">
    <property type="term" value="C:nucleolus"/>
    <property type="evidence" value="ECO:0007669"/>
    <property type="project" value="UniProtKB-SubCell"/>
</dbReference>
<organism evidence="25 26">
    <name type="scientific">Papaver atlanticum</name>
    <dbReference type="NCBI Taxonomy" id="357466"/>
    <lineage>
        <taxon>Eukaryota</taxon>
        <taxon>Viridiplantae</taxon>
        <taxon>Streptophyta</taxon>
        <taxon>Embryophyta</taxon>
        <taxon>Tracheophyta</taxon>
        <taxon>Spermatophyta</taxon>
        <taxon>Magnoliopsida</taxon>
        <taxon>Ranunculales</taxon>
        <taxon>Papaveraceae</taxon>
        <taxon>Papaveroideae</taxon>
        <taxon>Papaver</taxon>
    </lineage>
</organism>
<comment type="function">
    <text evidence="19">Catalyzes the 2 serial methylation steps for the conversion of the 7-monomethylguanosine (m(7)G) caps of snRNAs and snoRNAs to a 2,2,7-trimethylguanosine (m(2,2,7)G) cap structure. The enzyme is specific for guanine, and N7 methylation must precede N2 methylation. Hypermethylation of the m7G cap of U snRNAs leads to their concentration in nuclear foci, their colocalization with coilin and the formation of canonical Cajal bodies (CBs). Plays a role in transcriptional regulation.</text>
</comment>
<dbReference type="FunFam" id="3.40.50.150:FF:000066">
    <property type="entry name" value="Trimethylguanosine synthase 1"/>
    <property type="match status" value="1"/>
</dbReference>
<protein>
    <recommendedName>
        <fullName evidence="4">Trimethylguanosine synthase</fullName>
    </recommendedName>
    <alternativeName>
        <fullName evidence="18">Cap-specific guanine-N(2) methyltransferase</fullName>
    </alternativeName>
    <alternativeName>
        <fullName evidence="21">Nuclear receptor coactivator 6-interacting protein</fullName>
    </alternativeName>
    <alternativeName>
        <fullName evidence="22">PRIP-interacting protein with methyltransferase motif</fullName>
    </alternativeName>
</protein>
<feature type="compositionally biased region" description="Basic and acidic residues" evidence="24">
    <location>
        <begin position="279"/>
        <end position="288"/>
    </location>
</feature>
<feature type="coiled-coil region" evidence="23">
    <location>
        <begin position="508"/>
        <end position="535"/>
    </location>
</feature>
<comment type="catalytic activity">
    <reaction evidence="16">
        <text>a 5'-end (N(2),N(7)-dimethyl 5'-triphosphoguanosine)-ribonucleoside in snRNA + S-adenosyl-L-methionine = a 5'-end (N(2),N(2),N(7)-trimethyl 5'-triphosphoguanosine)-ribonucleoside in snRNA + S-adenosyl-L-homocysteine + H(+)</text>
        <dbReference type="Rhea" id="RHEA:78479"/>
        <dbReference type="Rhea" id="RHEA-COMP:19087"/>
        <dbReference type="Rhea" id="RHEA-COMP:19089"/>
        <dbReference type="ChEBI" id="CHEBI:15378"/>
        <dbReference type="ChEBI" id="CHEBI:57856"/>
        <dbReference type="ChEBI" id="CHEBI:59789"/>
        <dbReference type="ChEBI" id="CHEBI:167623"/>
        <dbReference type="ChEBI" id="CHEBI:172880"/>
    </reaction>
    <physiologicalReaction direction="left-to-right" evidence="16">
        <dbReference type="Rhea" id="RHEA:78480"/>
    </physiologicalReaction>
</comment>
<accession>A0AAD4XEP0</accession>
<evidence type="ECO:0000256" key="7">
    <source>
        <dbReference type="ARBA" id="ARBA00022603"/>
    </source>
</evidence>
<comment type="caution">
    <text evidence="25">The sequence shown here is derived from an EMBL/GenBank/DDBJ whole genome shotgun (WGS) entry which is preliminary data.</text>
</comment>
<keyword evidence="6" id="KW-0597">Phosphoprotein</keyword>
<dbReference type="CDD" id="cd02440">
    <property type="entry name" value="AdoMet_MTases"/>
    <property type="match status" value="1"/>
</dbReference>
<proteinExistence type="inferred from homology"/>
<keyword evidence="9" id="KW-0949">S-adenosyl-L-methionine</keyword>
<evidence type="ECO:0000256" key="5">
    <source>
        <dbReference type="ARBA" id="ARBA00022490"/>
    </source>
</evidence>
<evidence type="ECO:0000256" key="16">
    <source>
        <dbReference type="ARBA" id="ARBA00048763"/>
    </source>
</evidence>
<comment type="catalytic activity">
    <reaction evidence="14">
        <text>a 5'-end (N(2),N(7)-dimethyl 5'-triphosphoguanosine)-ribonucleoside in snoRNA + S-adenosyl-L-methionine = a 5'-end (N(2),N(2),N(7)-trimethyl 5'-triphosphoguanosine)-ribonucleoside in snoRNA + S-adenosyl-L-homocysteine + H(+)</text>
        <dbReference type="Rhea" id="RHEA:78507"/>
        <dbReference type="Rhea" id="RHEA-COMP:19088"/>
        <dbReference type="Rhea" id="RHEA-COMP:19090"/>
        <dbReference type="ChEBI" id="CHEBI:15378"/>
        <dbReference type="ChEBI" id="CHEBI:57856"/>
        <dbReference type="ChEBI" id="CHEBI:59789"/>
        <dbReference type="ChEBI" id="CHEBI:167623"/>
        <dbReference type="ChEBI" id="CHEBI:172880"/>
    </reaction>
    <physiologicalReaction direction="left-to-right" evidence="14">
        <dbReference type="Rhea" id="RHEA:78508"/>
    </physiologicalReaction>
</comment>
<dbReference type="SUPFAM" id="SSF53335">
    <property type="entry name" value="S-adenosyl-L-methionine-dependent methyltransferases"/>
    <property type="match status" value="1"/>
</dbReference>
<keyword evidence="10" id="KW-0805">Transcription regulation</keyword>
<keyword evidence="7" id="KW-0489">Methyltransferase</keyword>
<evidence type="ECO:0000256" key="3">
    <source>
        <dbReference type="ARBA" id="ARBA00004604"/>
    </source>
</evidence>
<evidence type="ECO:0000256" key="22">
    <source>
        <dbReference type="ARBA" id="ARBA00081504"/>
    </source>
</evidence>
<dbReference type="GO" id="GO:0015030">
    <property type="term" value="C:Cajal body"/>
    <property type="evidence" value="ECO:0007669"/>
    <property type="project" value="UniProtKB-SubCell"/>
</dbReference>
<keyword evidence="26" id="KW-1185">Reference proteome</keyword>
<dbReference type="GO" id="GO:0005737">
    <property type="term" value="C:cytoplasm"/>
    <property type="evidence" value="ECO:0007669"/>
    <property type="project" value="UniProtKB-SubCell"/>
</dbReference>
<evidence type="ECO:0000256" key="14">
    <source>
        <dbReference type="ARBA" id="ARBA00047418"/>
    </source>
</evidence>
<evidence type="ECO:0000256" key="15">
    <source>
        <dbReference type="ARBA" id="ARBA00048740"/>
    </source>
</evidence>
<evidence type="ECO:0000256" key="2">
    <source>
        <dbReference type="ARBA" id="ARBA00004496"/>
    </source>
</evidence>
<dbReference type="Gene3D" id="3.40.50.150">
    <property type="entry name" value="Vaccinia Virus protein VP39"/>
    <property type="match status" value="1"/>
</dbReference>
<comment type="subunit">
    <text evidence="20">May form homooligomers. Interacts with CREBBP/CBP, EED/WAIT1, EP300/P300, NCOA6/PRIP, PPARBP/PBP and SMN.</text>
</comment>
<evidence type="ECO:0000256" key="9">
    <source>
        <dbReference type="ARBA" id="ARBA00022691"/>
    </source>
</evidence>
<evidence type="ECO:0000256" key="1">
    <source>
        <dbReference type="ARBA" id="ARBA00004408"/>
    </source>
</evidence>
<dbReference type="AlphaFoldDB" id="A0AAD4XEP0"/>
<gene>
    <name evidence="25" type="ORF">MKW98_014880</name>
</gene>
<evidence type="ECO:0000256" key="23">
    <source>
        <dbReference type="SAM" id="Coils"/>
    </source>
</evidence>
<evidence type="ECO:0000313" key="25">
    <source>
        <dbReference type="EMBL" id="KAI3904700.1"/>
    </source>
</evidence>
<keyword evidence="11" id="KW-0804">Transcription</keyword>
<keyword evidence="8" id="KW-0808">Transferase</keyword>
<dbReference type="PANTHER" id="PTHR14741:SF41">
    <property type="entry name" value="TRIMETHYLGUANOSINE SYNTHASE"/>
    <property type="match status" value="1"/>
</dbReference>
<evidence type="ECO:0000256" key="11">
    <source>
        <dbReference type="ARBA" id="ARBA00023163"/>
    </source>
</evidence>
<keyword evidence="12" id="KW-0539">Nucleus</keyword>
<sequence>MGKAGRISRGRKIRRRNKIKQLVKSTAQKHSSLPIGLDGMIISPVVKKYWFQRYNLFSLYDEGIQMDEEGWYSVTPEEIAIKHAEKAAATAAAGGGVIIDCFSGVGGNSIQFAQKCSNVIAIDIDPQKVALANNNAKIYGVDEYIDFVVGDFFQLASSLKGDVVFLSPPWGGPTYTTVEKFTLDLLQPRDGYSIFQAAQKITPNIIMFLPRNVNLHQVEELSWLSSPPLNLQIEVNYVEGRLKGITAYFGDTASTSTELWKSDEPDAKRRKVTKGSRPPLDHSGDGFKARTPNPMDGAEVVKSMPESAGTNLVQPSCGVTNTSNHALCGNAGINVSLDFQGADLSKERQTAICISHYVKVYQFWVHPDLADLYRTIVLECGHIPSMAVVKSAEILVILTHNLLKVLCDMRYAEEVGVSTLSEDTIAYWMDKVGEAESLKFNVGWVRELFDGLKARWELGRSVGSVVERLRLEVDTVEKDVHILSMKMKSAHAAMVKVCIDAGKARDAYNEGKKNLNRLQAALKENEEKFVKLTSTHPVRA</sequence>
<evidence type="ECO:0000256" key="21">
    <source>
        <dbReference type="ARBA" id="ARBA00079339"/>
    </source>
</evidence>
<evidence type="ECO:0000256" key="20">
    <source>
        <dbReference type="ARBA" id="ARBA00064494"/>
    </source>
</evidence>
<keyword evidence="23" id="KW-0175">Coiled coil</keyword>
<evidence type="ECO:0000256" key="17">
    <source>
        <dbReference type="ARBA" id="ARBA00049075"/>
    </source>
</evidence>
<evidence type="ECO:0000256" key="10">
    <source>
        <dbReference type="ARBA" id="ARBA00023015"/>
    </source>
</evidence>
<comment type="subcellular location">
    <subcellularLocation>
        <location evidence="2">Cytoplasm</location>
    </subcellularLocation>
    <subcellularLocation>
        <location evidence="1">Nucleus</location>
        <location evidence="1">Cajal body</location>
    </subcellularLocation>
    <subcellularLocation>
        <location evidence="3">Nucleus</location>
        <location evidence="3">Nucleolus</location>
    </subcellularLocation>
</comment>
<keyword evidence="5" id="KW-0963">Cytoplasm</keyword>
<name>A0AAD4XEP0_9MAGN</name>
<reference evidence="25" key="1">
    <citation type="submission" date="2022-04" db="EMBL/GenBank/DDBJ databases">
        <title>A functionally conserved STORR gene fusion in Papaver species that diverged 16.8 million years ago.</title>
        <authorList>
            <person name="Catania T."/>
        </authorList>
    </citation>
    <scope>NUCLEOTIDE SEQUENCE</scope>
    <source>
        <strain evidence="25">S-188037</strain>
    </source>
</reference>
<dbReference type="Pfam" id="PF09445">
    <property type="entry name" value="Methyltransf_15"/>
    <property type="match status" value="1"/>
</dbReference>
<evidence type="ECO:0000256" key="18">
    <source>
        <dbReference type="ARBA" id="ARBA00049790"/>
    </source>
</evidence>
<evidence type="ECO:0000256" key="12">
    <source>
        <dbReference type="ARBA" id="ARBA00023242"/>
    </source>
</evidence>
<dbReference type="InterPro" id="IPR019012">
    <property type="entry name" value="RNA_cap_Gua-N2-MeTrfase"/>
</dbReference>
<comment type="similarity">
    <text evidence="13">Belongs to the methyltransferase superfamily. Trimethylguanosine synthase family.</text>
</comment>
<comment type="catalytic activity">
    <reaction evidence="17">
        <text>a 5'-end (N(7)-methyl 5'-triphosphoguanosine)-ribonucleoside in snRNA + S-adenosyl-L-methionine = a 5'-end (N(2),N(7)-dimethyl 5'-triphosphoguanosine)-ribonucleoside in snRNA + S-adenosyl-L-homocysteine + H(+)</text>
        <dbReference type="Rhea" id="RHEA:78471"/>
        <dbReference type="Rhea" id="RHEA-COMP:19085"/>
        <dbReference type="Rhea" id="RHEA-COMP:19087"/>
        <dbReference type="ChEBI" id="CHEBI:15378"/>
        <dbReference type="ChEBI" id="CHEBI:57856"/>
        <dbReference type="ChEBI" id="CHEBI:59789"/>
        <dbReference type="ChEBI" id="CHEBI:156461"/>
        <dbReference type="ChEBI" id="CHEBI:172880"/>
    </reaction>
    <physiologicalReaction direction="left-to-right" evidence="17">
        <dbReference type="Rhea" id="RHEA:78472"/>
    </physiologicalReaction>
</comment>
<evidence type="ECO:0000256" key="13">
    <source>
        <dbReference type="ARBA" id="ARBA00025783"/>
    </source>
</evidence>
<comment type="catalytic activity">
    <reaction evidence="15">
        <text>a 5'-end (N(7)-methyl 5'-triphosphoguanosine)-ribonucleoside in snoRNA + S-adenosyl-L-methionine = a 5'-end (N(2),N(7)-dimethyl 5'-triphosphoguanosine)-ribonucleoside in snoRNA + S-adenosyl-L-homocysteine + H(+)</text>
        <dbReference type="Rhea" id="RHEA:78475"/>
        <dbReference type="Rhea" id="RHEA-COMP:19086"/>
        <dbReference type="Rhea" id="RHEA-COMP:19088"/>
        <dbReference type="ChEBI" id="CHEBI:15378"/>
        <dbReference type="ChEBI" id="CHEBI:57856"/>
        <dbReference type="ChEBI" id="CHEBI:59789"/>
        <dbReference type="ChEBI" id="CHEBI:156461"/>
        <dbReference type="ChEBI" id="CHEBI:172880"/>
    </reaction>
    <physiologicalReaction direction="left-to-right" evidence="15">
        <dbReference type="Rhea" id="RHEA:78476"/>
    </physiologicalReaction>
</comment>
<dbReference type="InterPro" id="IPR029063">
    <property type="entry name" value="SAM-dependent_MTases_sf"/>
</dbReference>
<evidence type="ECO:0000256" key="19">
    <source>
        <dbReference type="ARBA" id="ARBA00057179"/>
    </source>
</evidence>
<evidence type="ECO:0000313" key="26">
    <source>
        <dbReference type="Proteomes" id="UP001202328"/>
    </source>
</evidence>
<dbReference type="GO" id="GO:0071164">
    <property type="term" value="F:RNA cap trimethylguanosine synthase activity"/>
    <property type="evidence" value="ECO:0007669"/>
    <property type="project" value="TreeGrafter"/>
</dbReference>
<feature type="region of interest" description="Disordered" evidence="24">
    <location>
        <begin position="259"/>
        <end position="300"/>
    </location>
</feature>
<dbReference type="Proteomes" id="UP001202328">
    <property type="component" value="Unassembled WGS sequence"/>
</dbReference>
<dbReference type="EMBL" id="JAJJMB010011095">
    <property type="protein sequence ID" value="KAI3904700.1"/>
    <property type="molecule type" value="Genomic_DNA"/>
</dbReference>
<evidence type="ECO:0000256" key="24">
    <source>
        <dbReference type="SAM" id="MobiDB-lite"/>
    </source>
</evidence>